<name>A0AAD4ZLA2_PRUDU</name>
<protein>
    <submittedName>
        <fullName evidence="1">Uncharacterized protein</fullName>
    </submittedName>
</protein>
<sequence length="99" mass="11296">MHRGEPVMCKEIRGIVQPMVFFIMQWISSEIVAKTKRCTEESCPSGKGRVSIQEEIHECAMSATSMHVFVSRNFNLHKLGNFLWCTIIGRHFLLGGRLS</sequence>
<dbReference type="EMBL" id="JAJFAZ020000001">
    <property type="protein sequence ID" value="KAI5349836.1"/>
    <property type="molecule type" value="Genomic_DNA"/>
</dbReference>
<evidence type="ECO:0000313" key="1">
    <source>
        <dbReference type="EMBL" id="KAI5349836.1"/>
    </source>
</evidence>
<reference evidence="1 2" key="1">
    <citation type="journal article" date="2022" name="G3 (Bethesda)">
        <title>Whole-genome sequence and methylome profiling of the almond [Prunus dulcis (Mill.) D.A. Webb] cultivar 'Nonpareil'.</title>
        <authorList>
            <person name="D'Amico-Willman K.M."/>
            <person name="Ouma W.Z."/>
            <person name="Meulia T."/>
            <person name="Sideli G.M."/>
            <person name="Gradziel T.M."/>
            <person name="Fresnedo-Ramirez J."/>
        </authorList>
    </citation>
    <scope>NUCLEOTIDE SEQUENCE [LARGE SCALE GENOMIC DNA]</scope>
    <source>
        <strain evidence="1">Clone GOH B32 T37-40</strain>
    </source>
</reference>
<comment type="caution">
    <text evidence="1">The sequence shown here is derived from an EMBL/GenBank/DDBJ whole genome shotgun (WGS) entry which is preliminary data.</text>
</comment>
<dbReference type="AlphaFoldDB" id="A0AAD4ZLA2"/>
<keyword evidence="2" id="KW-1185">Reference proteome</keyword>
<evidence type="ECO:0000313" key="2">
    <source>
        <dbReference type="Proteomes" id="UP001054821"/>
    </source>
</evidence>
<accession>A0AAD4ZLA2</accession>
<dbReference type="Proteomes" id="UP001054821">
    <property type="component" value="Chromosome 1"/>
</dbReference>
<gene>
    <name evidence="1" type="ORF">L3X38_002727</name>
</gene>
<organism evidence="1 2">
    <name type="scientific">Prunus dulcis</name>
    <name type="common">Almond</name>
    <name type="synonym">Amygdalus dulcis</name>
    <dbReference type="NCBI Taxonomy" id="3755"/>
    <lineage>
        <taxon>Eukaryota</taxon>
        <taxon>Viridiplantae</taxon>
        <taxon>Streptophyta</taxon>
        <taxon>Embryophyta</taxon>
        <taxon>Tracheophyta</taxon>
        <taxon>Spermatophyta</taxon>
        <taxon>Magnoliopsida</taxon>
        <taxon>eudicotyledons</taxon>
        <taxon>Gunneridae</taxon>
        <taxon>Pentapetalae</taxon>
        <taxon>rosids</taxon>
        <taxon>fabids</taxon>
        <taxon>Rosales</taxon>
        <taxon>Rosaceae</taxon>
        <taxon>Amygdaloideae</taxon>
        <taxon>Amygdaleae</taxon>
        <taxon>Prunus</taxon>
    </lineage>
</organism>
<proteinExistence type="predicted"/>